<evidence type="ECO:0000256" key="5">
    <source>
        <dbReference type="ARBA" id="ARBA00036066"/>
    </source>
</evidence>
<comment type="catalytic activity">
    <reaction evidence="5">
        <text>(S)-2-hydroxyglutarate + A = 2-oxoglutarate + AH2</text>
        <dbReference type="Rhea" id="RHEA:21252"/>
        <dbReference type="ChEBI" id="CHEBI:13193"/>
        <dbReference type="ChEBI" id="CHEBI:16782"/>
        <dbReference type="ChEBI" id="CHEBI:16810"/>
        <dbReference type="ChEBI" id="CHEBI:17499"/>
        <dbReference type="EC" id="1.1.99.2"/>
    </reaction>
</comment>
<keyword evidence="3" id="KW-0274">FAD</keyword>
<dbReference type="InterPro" id="IPR036188">
    <property type="entry name" value="FAD/NAD-bd_sf"/>
</dbReference>
<dbReference type="PANTHER" id="PTHR43104">
    <property type="entry name" value="L-2-HYDROXYGLUTARATE DEHYDROGENASE, MITOCHONDRIAL"/>
    <property type="match status" value="1"/>
</dbReference>
<dbReference type="InterPro" id="IPR006076">
    <property type="entry name" value="FAD-dep_OxRdtase"/>
</dbReference>
<dbReference type="Pfam" id="PF01266">
    <property type="entry name" value="DAO"/>
    <property type="match status" value="1"/>
</dbReference>
<dbReference type="GO" id="GO:0047545">
    <property type="term" value="F:(S)-2-hydroxyglutarate dehydrogenase activity"/>
    <property type="evidence" value="ECO:0007669"/>
    <property type="project" value="UniProtKB-EC"/>
</dbReference>
<dbReference type="EC" id="1.1.99.2" evidence="7"/>
<keyword evidence="11" id="KW-1185">Reference proteome</keyword>
<dbReference type="AlphaFoldDB" id="A0A068S2H2"/>
<evidence type="ECO:0000256" key="7">
    <source>
        <dbReference type="ARBA" id="ARBA00038878"/>
    </source>
</evidence>
<dbReference type="Gene3D" id="3.50.50.60">
    <property type="entry name" value="FAD/NAD(P)-binding domain"/>
    <property type="match status" value="1"/>
</dbReference>
<evidence type="ECO:0000313" key="10">
    <source>
        <dbReference type="EMBL" id="CDH56479.1"/>
    </source>
</evidence>
<keyword evidence="2" id="KW-0285">Flavoprotein</keyword>
<dbReference type="STRING" id="1263082.A0A068S2H2"/>
<dbReference type="VEuPathDB" id="FungiDB:LCOR_07521.1"/>
<dbReference type="OrthoDB" id="498204at2759"/>
<sequence length="430" mass="48092">MWVQMPGVGVHDMVDTAIQDNQFRFFPLPPIMHMSWRSLLRSHSLKQCRAFTTMRAPDVEVDNLIVGAGVVGLALGERLARERTSETTIVIDKNKRYGEETSARNSEVIHAGIYYPPDSLKTRLCIQGNRELYKMLGRAQLPHNKIGKLVVAQSPEQSEYLENLHRKASNLGVETQMLTGDQVMQMEPHVNAYAGLLSPSTGIIDSHAYMDYLQQQIIENGGDVGLDMAVTSIQSADDKGYLLRVTSSSSNEETVVLARRVFNAAGLHADKVSNMLIPDRYKLYYARGCYYSYTGPIRVNHLIYPCPAKNLAGLGTHLTVDMAGKIKFGPDVAYVDSPYDYNVPDDEDQKRVFVDAVQSFMPAITYDKLHPDYSGIRPKLAGPGEPFRDFEIREEKEHGHHNFFTLIGIESPGLTSSLAIADYVCNMIQK</sequence>
<comment type="caution">
    <text evidence="10">The sequence shown here is derived from an EMBL/GenBank/DDBJ whole genome shotgun (WGS) entry which is preliminary data.</text>
</comment>
<dbReference type="PANTHER" id="PTHR43104:SF4">
    <property type="entry name" value="L-2-HYDROXYGLUTARATE DEHYDROGENASE, MITOCHONDRIAL"/>
    <property type="match status" value="1"/>
</dbReference>
<evidence type="ECO:0000256" key="8">
    <source>
        <dbReference type="ARBA" id="ARBA00041137"/>
    </source>
</evidence>
<keyword evidence="4" id="KW-0560">Oxidoreductase</keyword>
<reference evidence="10" key="1">
    <citation type="submission" date="2013-08" db="EMBL/GenBank/DDBJ databases">
        <title>Gene expansion shapes genome architecture in the human pathogen Lichtheimia corymbifera: an evolutionary genomics analysis in the ancient terrestrial Mucorales (Mucoromycotina).</title>
        <authorList>
            <person name="Schwartze V.U."/>
            <person name="Winter S."/>
            <person name="Shelest E."/>
            <person name="Marcet-Houben M."/>
            <person name="Horn F."/>
            <person name="Wehner S."/>
            <person name="Hoffmann K."/>
            <person name="Riege K."/>
            <person name="Sammeth M."/>
            <person name="Nowrousian M."/>
            <person name="Valiante V."/>
            <person name="Linde J."/>
            <person name="Jacobsen I.D."/>
            <person name="Marz M."/>
            <person name="Brakhage A.A."/>
            <person name="Gabaldon T."/>
            <person name="Bocker S."/>
            <person name="Voigt K."/>
        </authorList>
    </citation>
    <scope>NUCLEOTIDE SEQUENCE [LARGE SCALE GENOMIC DNA]</scope>
    <source>
        <strain evidence="10">FSU 9682</strain>
    </source>
</reference>
<dbReference type="Gene3D" id="3.30.9.10">
    <property type="entry name" value="D-Amino Acid Oxidase, subunit A, domain 2"/>
    <property type="match status" value="1"/>
</dbReference>
<comment type="cofactor">
    <cofactor evidence="1">
        <name>FAD</name>
        <dbReference type="ChEBI" id="CHEBI:57692"/>
    </cofactor>
</comment>
<name>A0A068S2H2_9FUNG</name>
<evidence type="ECO:0000256" key="3">
    <source>
        <dbReference type="ARBA" id="ARBA00022827"/>
    </source>
</evidence>
<evidence type="ECO:0000256" key="2">
    <source>
        <dbReference type="ARBA" id="ARBA00022630"/>
    </source>
</evidence>
<evidence type="ECO:0000259" key="9">
    <source>
        <dbReference type="Pfam" id="PF01266"/>
    </source>
</evidence>
<evidence type="ECO:0000313" key="11">
    <source>
        <dbReference type="Proteomes" id="UP000027586"/>
    </source>
</evidence>
<dbReference type="SUPFAM" id="SSF51905">
    <property type="entry name" value="FAD/NAD(P)-binding domain"/>
    <property type="match status" value="1"/>
</dbReference>
<feature type="domain" description="FAD dependent oxidoreductase" evidence="9">
    <location>
        <begin position="64"/>
        <end position="426"/>
    </location>
</feature>
<organism evidence="10 11">
    <name type="scientific">Lichtheimia corymbifera JMRC:FSU:9682</name>
    <dbReference type="NCBI Taxonomy" id="1263082"/>
    <lineage>
        <taxon>Eukaryota</taxon>
        <taxon>Fungi</taxon>
        <taxon>Fungi incertae sedis</taxon>
        <taxon>Mucoromycota</taxon>
        <taxon>Mucoromycotina</taxon>
        <taxon>Mucoromycetes</taxon>
        <taxon>Mucorales</taxon>
        <taxon>Lichtheimiaceae</taxon>
        <taxon>Lichtheimia</taxon>
    </lineage>
</organism>
<gene>
    <name evidence="10" type="ORF">LCOR_07521.1</name>
</gene>
<dbReference type="EMBL" id="CBTN010000038">
    <property type="protein sequence ID" value="CDH56479.1"/>
    <property type="molecule type" value="Genomic_DNA"/>
</dbReference>
<accession>A0A068S2H2</accession>
<proteinExistence type="inferred from homology"/>
<evidence type="ECO:0000256" key="1">
    <source>
        <dbReference type="ARBA" id="ARBA00001974"/>
    </source>
</evidence>
<protein>
    <recommendedName>
        <fullName evidence="8">L-2-hydroxyglutarate dehydrogenase, mitochondrial</fullName>
        <ecNumber evidence="7">1.1.99.2</ecNumber>
    </recommendedName>
</protein>
<dbReference type="Proteomes" id="UP000027586">
    <property type="component" value="Unassembled WGS sequence"/>
</dbReference>
<evidence type="ECO:0000256" key="6">
    <source>
        <dbReference type="ARBA" id="ARBA00037941"/>
    </source>
</evidence>
<evidence type="ECO:0000256" key="4">
    <source>
        <dbReference type="ARBA" id="ARBA00023002"/>
    </source>
</evidence>
<comment type="similarity">
    <text evidence="6">Belongs to the L2HGDH family.</text>
</comment>